<proteinExistence type="predicted"/>
<keyword evidence="1" id="KW-0732">Signal</keyword>
<dbReference type="AlphaFoldDB" id="A0A921E9Z3"/>
<protein>
    <submittedName>
        <fullName evidence="2">DUF3575 domain-containing protein</fullName>
    </submittedName>
</protein>
<accession>A0A921E9Z3</accession>
<name>A0A921E9Z3_9BACT</name>
<feature type="chain" id="PRO_5036987792" evidence="1">
    <location>
        <begin position="22"/>
        <end position="207"/>
    </location>
</feature>
<evidence type="ECO:0000313" key="2">
    <source>
        <dbReference type="EMBL" id="HJE39964.1"/>
    </source>
</evidence>
<organism evidence="2 3">
    <name type="scientific">Candidatus Amulumruptor caecigallinarius</name>
    <dbReference type="NCBI Taxonomy" id="2109911"/>
    <lineage>
        <taxon>Bacteria</taxon>
        <taxon>Pseudomonadati</taxon>
        <taxon>Bacteroidota</taxon>
        <taxon>Bacteroidia</taxon>
        <taxon>Bacteroidales</taxon>
        <taxon>Muribaculaceae</taxon>
        <taxon>Candidatus Amulumruptor</taxon>
    </lineage>
</organism>
<dbReference type="Pfam" id="PF12099">
    <property type="entry name" value="DUF3575"/>
    <property type="match status" value="1"/>
</dbReference>
<reference evidence="2" key="2">
    <citation type="submission" date="2021-09" db="EMBL/GenBank/DDBJ databases">
        <authorList>
            <person name="Gilroy R."/>
        </authorList>
    </citation>
    <scope>NUCLEOTIDE SEQUENCE</scope>
    <source>
        <strain evidence="2">4100</strain>
    </source>
</reference>
<dbReference type="Proteomes" id="UP000711407">
    <property type="component" value="Unassembled WGS sequence"/>
</dbReference>
<evidence type="ECO:0000256" key="1">
    <source>
        <dbReference type="SAM" id="SignalP"/>
    </source>
</evidence>
<feature type="signal peptide" evidence="1">
    <location>
        <begin position="1"/>
        <end position="21"/>
    </location>
</feature>
<evidence type="ECO:0000313" key="3">
    <source>
        <dbReference type="Proteomes" id="UP000711407"/>
    </source>
</evidence>
<comment type="caution">
    <text evidence="2">The sequence shown here is derived from an EMBL/GenBank/DDBJ whole genome shotgun (WGS) entry which is preliminary data.</text>
</comment>
<sequence>MKFRHWIVLTALLMVTTTALKAQTAAVKTNLIGWATTNLNIGAELGVGRKSTVQVFGTLNPWDFSDLKRYHFWNVMPEYRYWFCEKFNGHFVGIHALGGEYNMRNVKFPPIGSASGFPDLTNEANGPVTNSVGEIKARHVEGWYVGAGLTYGYQWMLNKRWNLEAEVGVGYAYSPLTLYGRCNTIIEEKTIHYFGLTKVGLSIMYMF</sequence>
<dbReference type="InterPro" id="IPR021958">
    <property type="entry name" value="DUF3575"/>
</dbReference>
<dbReference type="EMBL" id="DYXT01000049">
    <property type="protein sequence ID" value="HJE39964.1"/>
    <property type="molecule type" value="Genomic_DNA"/>
</dbReference>
<reference evidence="2" key="1">
    <citation type="journal article" date="2021" name="PeerJ">
        <title>Extensive microbial diversity within the chicken gut microbiome revealed by metagenomics and culture.</title>
        <authorList>
            <person name="Gilroy R."/>
            <person name="Ravi A."/>
            <person name="Getino M."/>
            <person name="Pursley I."/>
            <person name="Horton D.L."/>
            <person name="Alikhan N.F."/>
            <person name="Baker D."/>
            <person name="Gharbi K."/>
            <person name="Hall N."/>
            <person name="Watson M."/>
            <person name="Adriaenssens E.M."/>
            <person name="Foster-Nyarko E."/>
            <person name="Jarju S."/>
            <person name="Secka A."/>
            <person name="Antonio M."/>
            <person name="Oren A."/>
            <person name="Chaudhuri R.R."/>
            <person name="La Ragione R."/>
            <person name="Hildebrand F."/>
            <person name="Pallen M.J."/>
        </authorList>
    </citation>
    <scope>NUCLEOTIDE SEQUENCE</scope>
    <source>
        <strain evidence="2">4100</strain>
    </source>
</reference>
<gene>
    <name evidence="2" type="ORF">K8V47_09440</name>
</gene>